<organism evidence="2 3">
    <name type="scientific">Candidatus Colwellbacteria bacterium RIFCSPHIGHO2_12_FULL_44_17</name>
    <dbReference type="NCBI Taxonomy" id="1797689"/>
    <lineage>
        <taxon>Bacteria</taxon>
        <taxon>Candidatus Colwelliibacteriota</taxon>
    </lineage>
</organism>
<evidence type="ECO:0008006" key="4">
    <source>
        <dbReference type="Google" id="ProtNLM"/>
    </source>
</evidence>
<accession>A0A1G1Z461</accession>
<dbReference type="Proteomes" id="UP000178515">
    <property type="component" value="Unassembled WGS sequence"/>
</dbReference>
<proteinExistence type="predicted"/>
<dbReference type="InterPro" id="IPR046487">
    <property type="entry name" value="DUF6580"/>
</dbReference>
<feature type="transmembrane region" description="Helical" evidence="1">
    <location>
        <begin position="6"/>
        <end position="23"/>
    </location>
</feature>
<evidence type="ECO:0000313" key="2">
    <source>
        <dbReference type="EMBL" id="OGY59199.1"/>
    </source>
</evidence>
<evidence type="ECO:0000256" key="1">
    <source>
        <dbReference type="SAM" id="Phobius"/>
    </source>
</evidence>
<keyword evidence="1" id="KW-0812">Transmembrane</keyword>
<dbReference type="EMBL" id="MHIX01000021">
    <property type="protein sequence ID" value="OGY59199.1"/>
    <property type="molecule type" value="Genomic_DNA"/>
</dbReference>
<dbReference type="STRING" id="1797689.A3F24_01670"/>
<dbReference type="Pfam" id="PF20221">
    <property type="entry name" value="DUF6580"/>
    <property type="match status" value="1"/>
</dbReference>
<reference evidence="2 3" key="1">
    <citation type="journal article" date="2016" name="Nat. Commun.">
        <title>Thousands of microbial genomes shed light on interconnected biogeochemical processes in an aquifer system.</title>
        <authorList>
            <person name="Anantharaman K."/>
            <person name="Brown C.T."/>
            <person name="Hug L.A."/>
            <person name="Sharon I."/>
            <person name="Castelle C.J."/>
            <person name="Probst A.J."/>
            <person name="Thomas B.C."/>
            <person name="Singh A."/>
            <person name="Wilkins M.J."/>
            <person name="Karaoz U."/>
            <person name="Brodie E.L."/>
            <person name="Williams K.H."/>
            <person name="Hubbard S.S."/>
            <person name="Banfield J.F."/>
        </authorList>
    </citation>
    <scope>NUCLEOTIDE SEQUENCE [LARGE SCALE GENOMIC DNA]</scope>
</reference>
<gene>
    <name evidence="2" type="ORF">A3F24_01670</name>
</gene>
<protein>
    <recommendedName>
        <fullName evidence="4">Rod shape-determining protein MreD</fullName>
    </recommendedName>
</protein>
<evidence type="ECO:0000313" key="3">
    <source>
        <dbReference type="Proteomes" id="UP000178515"/>
    </source>
</evidence>
<sequence>MEVRKSAGILTTLALIAVATRFLPHPPNATAIGAFALFAGAYTRNSWSIFLVLIPMVISDMIIGFYSIKILAVVYGSFLLIAIIGRFLKENKSFENITLAAISGSVLFYLTTNYAVWMFGTLYPKTTDGLAASYFMALPFLGNMLLGDLVWSLAFIKGYELLQKKIPILEHFKKKPAISWFALGGKRSEIVEILQSINLFSKQ</sequence>
<dbReference type="AlphaFoldDB" id="A0A1G1Z461"/>
<feature type="transmembrane region" description="Helical" evidence="1">
    <location>
        <begin position="131"/>
        <end position="156"/>
    </location>
</feature>
<comment type="caution">
    <text evidence="2">The sequence shown here is derived from an EMBL/GenBank/DDBJ whole genome shotgun (WGS) entry which is preliminary data.</text>
</comment>
<feature type="transmembrane region" description="Helical" evidence="1">
    <location>
        <begin position="97"/>
        <end position="119"/>
    </location>
</feature>
<name>A0A1G1Z461_9BACT</name>
<feature type="transmembrane region" description="Helical" evidence="1">
    <location>
        <begin position="64"/>
        <end position="85"/>
    </location>
</feature>
<keyword evidence="1" id="KW-0472">Membrane</keyword>
<keyword evidence="1" id="KW-1133">Transmembrane helix</keyword>